<dbReference type="AlphaFoldDB" id="A0A8S9YIC7"/>
<evidence type="ECO:0000313" key="2">
    <source>
        <dbReference type="Proteomes" id="UP000822476"/>
    </source>
</evidence>
<dbReference type="OrthoDB" id="10385681at2759"/>
<comment type="caution">
    <text evidence="1">The sequence shown here is derived from an EMBL/GenBank/DDBJ whole genome shotgun (WGS) entry which is preliminary data.</text>
</comment>
<organism evidence="1 2">
    <name type="scientific">Paragonimus skrjabini miyazakii</name>
    <dbReference type="NCBI Taxonomy" id="59628"/>
    <lineage>
        <taxon>Eukaryota</taxon>
        <taxon>Metazoa</taxon>
        <taxon>Spiralia</taxon>
        <taxon>Lophotrochozoa</taxon>
        <taxon>Platyhelminthes</taxon>
        <taxon>Trematoda</taxon>
        <taxon>Digenea</taxon>
        <taxon>Plagiorchiida</taxon>
        <taxon>Troglotremata</taxon>
        <taxon>Troglotrematidae</taxon>
        <taxon>Paragonimus</taxon>
    </lineage>
</organism>
<accession>A0A8S9YIC7</accession>
<reference evidence="1" key="1">
    <citation type="submission" date="2019-07" db="EMBL/GenBank/DDBJ databases">
        <title>Annotation for the trematode Paragonimus miyazaki's.</title>
        <authorList>
            <person name="Choi Y.-J."/>
        </authorList>
    </citation>
    <scope>NUCLEOTIDE SEQUENCE</scope>
    <source>
        <strain evidence="1">Japan</strain>
    </source>
</reference>
<dbReference type="Proteomes" id="UP000822476">
    <property type="component" value="Unassembled WGS sequence"/>
</dbReference>
<proteinExistence type="predicted"/>
<dbReference type="EMBL" id="JTDE01005082">
    <property type="protein sequence ID" value="KAF7251387.1"/>
    <property type="molecule type" value="Genomic_DNA"/>
</dbReference>
<evidence type="ECO:0000313" key="1">
    <source>
        <dbReference type="EMBL" id="KAF7251387.1"/>
    </source>
</evidence>
<gene>
    <name evidence="1" type="ORF">EG68_08707</name>
</gene>
<protein>
    <submittedName>
        <fullName evidence="1">Uncharacterized protein</fullName>
    </submittedName>
</protein>
<sequence length="87" mass="9977">MDIANWNSWNASLRRNVVLVHAPRMLLKNTRNVHLDVFGTVMTYLGWSRRVVDVNNTLRELCRPNCLLTESCIVSNGQFVSTFAVLQ</sequence>
<keyword evidence="2" id="KW-1185">Reference proteome</keyword>
<name>A0A8S9YIC7_9TREM</name>